<reference evidence="2 3" key="1">
    <citation type="journal article" date="2015" name="Microbes Environ.">
        <title>Distribution and evolution of nitrogen fixation genes in the phylum bacteroidetes.</title>
        <authorList>
            <person name="Inoue J."/>
            <person name="Oshima K."/>
            <person name="Suda W."/>
            <person name="Sakamoto M."/>
            <person name="Iino T."/>
            <person name="Noda S."/>
            <person name="Hongoh Y."/>
            <person name="Hattori M."/>
            <person name="Ohkuma M."/>
        </authorList>
    </citation>
    <scope>NUCLEOTIDE SEQUENCE [LARGE SCALE GENOMIC DNA]</scope>
    <source>
        <strain evidence="2">JCM 15548</strain>
    </source>
</reference>
<protein>
    <recommendedName>
        <fullName evidence="4">Secretion system C-terminal sorting domain-containing protein</fullName>
    </recommendedName>
</protein>
<accession>A0A0E9LR73</accession>
<comment type="caution">
    <text evidence="2">The sequence shown here is derived from an EMBL/GenBank/DDBJ whole genome shotgun (WGS) entry which is preliminary data.</text>
</comment>
<dbReference type="EMBL" id="BAZW01000103">
    <property type="protein sequence ID" value="GAO27798.1"/>
    <property type="molecule type" value="Genomic_DNA"/>
</dbReference>
<proteinExistence type="predicted"/>
<organism evidence="2 3">
    <name type="scientific">Geofilum rubicundum JCM 15548</name>
    <dbReference type="NCBI Taxonomy" id="1236989"/>
    <lineage>
        <taxon>Bacteria</taxon>
        <taxon>Pseudomonadati</taxon>
        <taxon>Bacteroidota</taxon>
        <taxon>Bacteroidia</taxon>
        <taxon>Marinilabiliales</taxon>
        <taxon>Marinilabiliaceae</taxon>
        <taxon>Geofilum</taxon>
    </lineage>
</organism>
<gene>
    <name evidence="2" type="ORF">JCM15548_14651</name>
</gene>
<feature type="signal peptide" evidence="1">
    <location>
        <begin position="1"/>
        <end position="25"/>
    </location>
</feature>
<dbReference type="AlphaFoldDB" id="A0A0E9LR73"/>
<name>A0A0E9LR73_9BACT</name>
<dbReference type="Proteomes" id="UP000032900">
    <property type="component" value="Unassembled WGS sequence"/>
</dbReference>
<evidence type="ECO:0000256" key="1">
    <source>
        <dbReference type="SAM" id="SignalP"/>
    </source>
</evidence>
<dbReference type="NCBIfam" id="TIGR04183">
    <property type="entry name" value="Por_Secre_tail"/>
    <property type="match status" value="1"/>
</dbReference>
<keyword evidence="3" id="KW-1185">Reference proteome</keyword>
<dbReference type="RefSeq" id="WP_062128867.1">
    <property type="nucleotide sequence ID" value="NZ_BAZW01000103.1"/>
</dbReference>
<dbReference type="InterPro" id="IPR026444">
    <property type="entry name" value="Secre_tail"/>
</dbReference>
<feature type="chain" id="PRO_5002428591" description="Secretion system C-terminal sorting domain-containing protein" evidence="1">
    <location>
        <begin position="26"/>
        <end position="576"/>
    </location>
</feature>
<dbReference type="OrthoDB" id="1050368at2"/>
<sequence>MKRKSYFIFNFLLAAALLLSTSIFAQVDYTSRVVNSSFELNDLGETHTGGVLRVIEPFGWSFNHNFAINTGVEPDVVYLGNNSQGLNNDTGNRDGNYNFWFSGQNMNLPDFVELSQTIIPEEGDYLPAGRYLVSCRMEIITDKITTQRLFANDLVQYFGAEADYDLNLTPGEINSYAGHAVSTGNPGTMKDLEVIITLDGNTPLKIGVRTNSVLKDGSPSAADTNPIYGWFKLDYFRLIKLSDTEIDATLSDLQVNGNTVANFDPFVEEYTVILPAGSASVITATPTQEEASHQVVDNTVIVTSSNGEVDKTYTINFIYSLTTDWNGGGITGAGSEAYNFGWRTFMGGTDLGAVPYTTSGSGYMRYMDNYLTYGSGRRLLFLRWDAQASYGNLDGTAVHSYPMTLEADKTYKVTFDYAGQNDGPLTLRAGINTERNNSGTSLISETYECVYRVWNGAELIITPTESREYYLTIARESGDEIIFSFSNLITTHESGVGTTSQELAHENTVIYLNADKKVVVSTSDLATHTPLVIYNLYGQVIYQGFITGNRTLLDHSLSAGVYIVKAGNHIQKIMVP</sequence>
<keyword evidence="1" id="KW-0732">Signal</keyword>
<evidence type="ECO:0000313" key="2">
    <source>
        <dbReference type="EMBL" id="GAO27798.1"/>
    </source>
</evidence>
<evidence type="ECO:0000313" key="3">
    <source>
        <dbReference type="Proteomes" id="UP000032900"/>
    </source>
</evidence>
<evidence type="ECO:0008006" key="4">
    <source>
        <dbReference type="Google" id="ProtNLM"/>
    </source>
</evidence>